<dbReference type="PANTHER" id="PTHR10869:SF246">
    <property type="entry name" value="TRANSMEMBRANE PROLYL 4-HYDROXYLASE"/>
    <property type="match status" value="1"/>
</dbReference>
<accession>A0ABT0RRZ3</accession>
<organism evidence="10 11">
    <name type="scientific">Sphingomonas caseinilyticus</name>
    <dbReference type="NCBI Taxonomy" id="2908205"/>
    <lineage>
        <taxon>Bacteria</taxon>
        <taxon>Pseudomonadati</taxon>
        <taxon>Pseudomonadota</taxon>
        <taxon>Alphaproteobacteria</taxon>
        <taxon>Sphingomonadales</taxon>
        <taxon>Sphingomonadaceae</taxon>
        <taxon>Sphingomonas</taxon>
    </lineage>
</organism>
<evidence type="ECO:0000256" key="2">
    <source>
        <dbReference type="ARBA" id="ARBA00022723"/>
    </source>
</evidence>
<proteinExistence type="predicted"/>
<evidence type="ECO:0000313" key="10">
    <source>
        <dbReference type="EMBL" id="MCL6697621.1"/>
    </source>
</evidence>
<evidence type="ECO:0000256" key="5">
    <source>
        <dbReference type="ARBA" id="ARBA00022964"/>
    </source>
</evidence>
<dbReference type="RefSeq" id="WP_249902983.1">
    <property type="nucleotide sequence ID" value="NZ_JAMGBA010000001.1"/>
</dbReference>
<comment type="caution">
    <text evidence="10">The sequence shown here is derived from an EMBL/GenBank/DDBJ whole genome shotgun (WGS) entry which is preliminary data.</text>
</comment>
<feature type="domain" description="Fe2OG dioxygenase" evidence="9">
    <location>
        <begin position="213"/>
        <end position="312"/>
    </location>
</feature>
<dbReference type="SMART" id="SM00702">
    <property type="entry name" value="P4Hc"/>
    <property type="match status" value="1"/>
</dbReference>
<keyword evidence="8" id="KW-0325">Glycoprotein</keyword>
<reference evidence="10 11" key="1">
    <citation type="submission" date="2022-05" db="EMBL/GenBank/DDBJ databases">
        <authorList>
            <person name="Jo J.-H."/>
            <person name="Im W.-T."/>
        </authorList>
    </citation>
    <scope>NUCLEOTIDE SEQUENCE [LARGE SCALE GENOMIC DNA]</scope>
    <source>
        <strain evidence="10 11">NSE70-1</strain>
    </source>
</reference>
<dbReference type="Gene3D" id="1.25.40.10">
    <property type="entry name" value="Tetratricopeptide repeat domain"/>
    <property type="match status" value="1"/>
</dbReference>
<evidence type="ECO:0000256" key="8">
    <source>
        <dbReference type="ARBA" id="ARBA00023180"/>
    </source>
</evidence>
<evidence type="ECO:0000256" key="6">
    <source>
        <dbReference type="ARBA" id="ARBA00023002"/>
    </source>
</evidence>
<dbReference type="Gene3D" id="2.60.120.620">
    <property type="entry name" value="q2cbj1_9rhob like domain"/>
    <property type="match status" value="1"/>
</dbReference>
<dbReference type="EMBL" id="JAMGBA010000001">
    <property type="protein sequence ID" value="MCL6697621.1"/>
    <property type="molecule type" value="Genomic_DNA"/>
</dbReference>
<dbReference type="Proteomes" id="UP001203410">
    <property type="component" value="Unassembled WGS sequence"/>
</dbReference>
<dbReference type="PANTHER" id="PTHR10869">
    <property type="entry name" value="PROLYL 4-HYDROXYLASE ALPHA SUBUNIT"/>
    <property type="match status" value="1"/>
</dbReference>
<evidence type="ECO:0000259" key="9">
    <source>
        <dbReference type="PROSITE" id="PS51471"/>
    </source>
</evidence>
<dbReference type="SUPFAM" id="SSF81901">
    <property type="entry name" value="HCP-like"/>
    <property type="match status" value="1"/>
</dbReference>
<gene>
    <name evidence="10" type="ORF">LZ496_02325</name>
</gene>
<evidence type="ECO:0000256" key="7">
    <source>
        <dbReference type="ARBA" id="ARBA00023004"/>
    </source>
</evidence>
<keyword evidence="2" id="KW-0479">Metal-binding</keyword>
<keyword evidence="5" id="KW-0223">Dioxygenase</keyword>
<dbReference type="InterPro" id="IPR044862">
    <property type="entry name" value="Pro_4_hyd_alph_FE2OG_OXY"/>
</dbReference>
<dbReference type="InterPro" id="IPR011990">
    <property type="entry name" value="TPR-like_helical_dom_sf"/>
</dbReference>
<keyword evidence="4" id="KW-0847">Vitamin C</keyword>
<evidence type="ECO:0000256" key="4">
    <source>
        <dbReference type="ARBA" id="ARBA00022896"/>
    </source>
</evidence>
<dbReference type="InterPro" id="IPR045054">
    <property type="entry name" value="P4HA-like"/>
</dbReference>
<dbReference type="InterPro" id="IPR005123">
    <property type="entry name" value="Oxoglu/Fe-dep_dioxygenase_dom"/>
</dbReference>
<keyword evidence="3" id="KW-0256">Endoplasmic reticulum</keyword>
<evidence type="ECO:0000256" key="3">
    <source>
        <dbReference type="ARBA" id="ARBA00022824"/>
    </source>
</evidence>
<dbReference type="Pfam" id="PF13640">
    <property type="entry name" value="2OG-FeII_Oxy_3"/>
    <property type="match status" value="1"/>
</dbReference>
<keyword evidence="6" id="KW-0560">Oxidoreductase</keyword>
<name>A0ABT0RRZ3_9SPHN</name>
<evidence type="ECO:0000256" key="1">
    <source>
        <dbReference type="ARBA" id="ARBA00001961"/>
    </source>
</evidence>
<comment type="cofactor">
    <cofactor evidence="1">
        <name>L-ascorbate</name>
        <dbReference type="ChEBI" id="CHEBI:38290"/>
    </cofactor>
</comment>
<protein>
    <submittedName>
        <fullName evidence="10">2OG-Fe(II) oxygenase</fullName>
    </submittedName>
</protein>
<evidence type="ECO:0000313" key="11">
    <source>
        <dbReference type="Proteomes" id="UP001203410"/>
    </source>
</evidence>
<dbReference type="InterPro" id="IPR006620">
    <property type="entry name" value="Pro_4_hyd_alph"/>
</dbReference>
<dbReference type="PROSITE" id="PS51471">
    <property type="entry name" value="FE2OG_OXY"/>
    <property type="match status" value="1"/>
</dbReference>
<keyword evidence="7" id="KW-0408">Iron</keyword>
<sequence>MNRIEQAYELVQRGQAEAAAGLLEEGGRTGNGDCWVELATWYLGGQIIPRELAKSRECFRLAGMAGHNRAQSIYIALLANGTGGPPDWRRARSLLADLAETNEDAAKQLALLARMEIDDAGNPSALRAPELLSDAPEVSLFPQLLTSEECRHLVDEAEPRFQPSVIVDPASGQLRPHPVRTSDNAFFPWIDETPTIHAINRRIAAASRTEVHSGEPLQVLRYRPGQEYRPHHDALPHTDNQRILTMLVYLNDGYEGGETLFLSTGLKVKGQIGDALLFRNADAQGRPDPMAQHAGLPVTAGEKLLASRWIHEKRFGPL</sequence>
<keyword evidence="11" id="KW-1185">Reference proteome</keyword>